<dbReference type="AlphaFoldDB" id="B6BKW2"/>
<accession>B6BKW2</accession>
<dbReference type="PATRIC" id="fig|929558.5.peg.645"/>
<dbReference type="EMBL" id="AFRZ01000001">
    <property type="protein sequence ID" value="EHP29173.1"/>
    <property type="molecule type" value="Genomic_DNA"/>
</dbReference>
<reference evidence="1 2" key="1">
    <citation type="journal article" date="2012" name="Proc. Natl. Acad. Sci. U.S.A.">
        <title>Genome and physiology of a model Epsilonproteobacterium responsible for sulfide detoxification in marine oxygen depletion zones.</title>
        <authorList>
            <person name="Grote J."/>
            <person name="Schott T."/>
            <person name="Bruckner C.G."/>
            <person name="Glockner F.O."/>
            <person name="Jost G."/>
            <person name="Teeling H."/>
            <person name="Labrenz M."/>
            <person name="Jurgens K."/>
        </authorList>
    </citation>
    <scope>NUCLEOTIDE SEQUENCE [LARGE SCALE GENOMIC DNA]</scope>
    <source>
        <strain evidence="1 2">GD1</strain>
    </source>
</reference>
<evidence type="ECO:0000313" key="2">
    <source>
        <dbReference type="Proteomes" id="UP000006431"/>
    </source>
</evidence>
<dbReference type="PROSITE" id="PS51257">
    <property type="entry name" value="PROKAR_LIPOPROTEIN"/>
    <property type="match status" value="1"/>
</dbReference>
<organism evidence="1 2">
    <name type="scientific">Sulfurimonas gotlandica (strain DSM 19862 / JCM 16533 / GD1)</name>
    <dbReference type="NCBI Taxonomy" id="929558"/>
    <lineage>
        <taxon>Bacteria</taxon>
        <taxon>Pseudomonadati</taxon>
        <taxon>Campylobacterota</taxon>
        <taxon>Epsilonproteobacteria</taxon>
        <taxon>Campylobacterales</taxon>
        <taxon>Sulfurimonadaceae</taxon>
        <taxon>Sulfurimonas</taxon>
    </lineage>
</organism>
<gene>
    <name evidence="1" type="ORF">SMGD1_0646</name>
</gene>
<keyword evidence="2" id="KW-1185">Reference proteome</keyword>
<accession>H1FW55</accession>
<protein>
    <recommendedName>
        <fullName evidence="3">Lipoprotein</fullName>
    </recommendedName>
</protein>
<proteinExistence type="predicted"/>
<evidence type="ECO:0008006" key="3">
    <source>
        <dbReference type="Google" id="ProtNLM"/>
    </source>
</evidence>
<name>B6BKW2_SULGG</name>
<dbReference type="RefSeq" id="WP_008337902.1">
    <property type="nucleotide sequence ID" value="NZ_AFRZ01000001.1"/>
</dbReference>
<dbReference type="Proteomes" id="UP000006431">
    <property type="component" value="Unassembled WGS sequence"/>
</dbReference>
<evidence type="ECO:0000313" key="1">
    <source>
        <dbReference type="EMBL" id="EHP29173.1"/>
    </source>
</evidence>
<sequence length="244" mass="28191">MRTSILRVSVLVVVLVFMIGCEQPRPKPKKNYTSPDIKLLYKYVNSPRAKIFHKLVEQYADGTISTLPFVIVDPKKDAVAKRIADEEFLITKNEFNKISSISKPEKIRGIKDAKKGHYSLKRSIVLKEKSNNNPFQVYLNSTNPMDLSFAELKEGTNMAVYYTPNDGESLNELYKSIVKDFDSLFVINEGWGKPFANTQYTGVSDMYTYMWKTNKSDWYNSLGIWVYIRESYILVTVVKIIHER</sequence>
<dbReference type="HOGENOM" id="CLU_1137560_0_0_7"/>
<dbReference type="STRING" id="929558.SMGD1_0646"/>
<comment type="caution">
    <text evidence="1">The sequence shown here is derived from an EMBL/GenBank/DDBJ whole genome shotgun (WGS) entry which is preliminary data.</text>
</comment>